<organism evidence="3 4">
    <name type="scientific">Moraxella macacae 0408225</name>
    <dbReference type="NCBI Taxonomy" id="1230338"/>
    <lineage>
        <taxon>Bacteria</taxon>
        <taxon>Pseudomonadati</taxon>
        <taxon>Pseudomonadota</taxon>
        <taxon>Gammaproteobacteria</taxon>
        <taxon>Moraxellales</taxon>
        <taxon>Moraxellaceae</taxon>
        <taxon>Moraxella</taxon>
    </lineage>
</organism>
<comment type="caution">
    <text evidence="3">The sequence shown here is derived from an EMBL/GenBank/DDBJ whole genome shotgun (WGS) entry which is preliminary data.</text>
</comment>
<dbReference type="Gene3D" id="3.10.620.30">
    <property type="match status" value="1"/>
</dbReference>
<evidence type="ECO:0000256" key="1">
    <source>
        <dbReference type="SAM" id="Phobius"/>
    </source>
</evidence>
<evidence type="ECO:0000259" key="2">
    <source>
        <dbReference type="SMART" id="SM00460"/>
    </source>
</evidence>
<feature type="transmembrane region" description="Helical" evidence="1">
    <location>
        <begin position="153"/>
        <end position="171"/>
    </location>
</feature>
<reference evidence="3 4" key="1">
    <citation type="journal article" date="2013" name="Genome Announc.">
        <title>Genome Sequence of Moraxella macacae 0408225, a Novel Bacterial Species Isolated from a Cynomolgus Macaque with Epistaxis.</title>
        <authorList>
            <person name="Ladner J.T."/>
            <person name="Whitehouse C.A."/>
            <person name="Koroleva G.I."/>
            <person name="Palacios G.F."/>
        </authorList>
    </citation>
    <scope>NUCLEOTIDE SEQUENCE [LARGE SCALE GENOMIC DNA]</scope>
    <source>
        <strain evidence="3 4">0408225</strain>
    </source>
</reference>
<keyword evidence="1" id="KW-0472">Membrane</keyword>
<protein>
    <submittedName>
        <fullName evidence="3">Transglutaminase-like superfamily protein</fullName>
    </submittedName>
</protein>
<dbReference type="Proteomes" id="UP000023795">
    <property type="component" value="Unassembled WGS sequence"/>
</dbReference>
<dbReference type="RefSeq" id="WP_009767447.1">
    <property type="nucleotide sequence ID" value="NZ_ANIN01000001.1"/>
</dbReference>
<dbReference type="AlphaFoldDB" id="L2F998"/>
<dbReference type="Pfam" id="PF01841">
    <property type="entry name" value="Transglut_core"/>
    <property type="match status" value="1"/>
</dbReference>
<feature type="transmembrane region" description="Helical" evidence="1">
    <location>
        <begin position="107"/>
        <end position="123"/>
    </location>
</feature>
<proteinExistence type="predicted"/>
<dbReference type="STRING" id="1230338.MOMA_04465"/>
<feature type="transmembrane region" description="Helical" evidence="1">
    <location>
        <begin position="21"/>
        <end position="43"/>
    </location>
</feature>
<gene>
    <name evidence="3" type="ORF">MOMA_04465</name>
</gene>
<dbReference type="OrthoDB" id="9804872at2"/>
<dbReference type="eggNOG" id="COG1305">
    <property type="taxonomic scope" value="Bacteria"/>
</dbReference>
<dbReference type="SMART" id="SM00460">
    <property type="entry name" value="TGc"/>
    <property type="match status" value="1"/>
</dbReference>
<feature type="transmembrane region" description="Helical" evidence="1">
    <location>
        <begin position="84"/>
        <end position="101"/>
    </location>
</feature>
<feature type="domain" description="Transglutaminase-like" evidence="2">
    <location>
        <begin position="436"/>
        <end position="507"/>
    </location>
</feature>
<dbReference type="Pfam" id="PF11992">
    <property type="entry name" value="TgpA_N"/>
    <property type="match status" value="1"/>
</dbReference>
<dbReference type="InterPro" id="IPR052901">
    <property type="entry name" value="Bact_TGase-like"/>
</dbReference>
<dbReference type="InterPro" id="IPR021878">
    <property type="entry name" value="TgpA_N"/>
</dbReference>
<feature type="transmembrane region" description="Helical" evidence="1">
    <location>
        <begin position="589"/>
        <end position="609"/>
    </location>
</feature>
<dbReference type="SUPFAM" id="SSF54001">
    <property type="entry name" value="Cysteine proteinases"/>
    <property type="match status" value="1"/>
</dbReference>
<dbReference type="PATRIC" id="fig|1230338.3.peg.969"/>
<dbReference type="InterPro" id="IPR038765">
    <property type="entry name" value="Papain-like_cys_pep_sf"/>
</dbReference>
<keyword evidence="4" id="KW-1185">Reference proteome</keyword>
<dbReference type="PANTHER" id="PTHR42736">
    <property type="entry name" value="PROTEIN-GLUTAMINE GAMMA-GLUTAMYLTRANSFERASE"/>
    <property type="match status" value="1"/>
</dbReference>
<feature type="transmembrane region" description="Helical" evidence="1">
    <location>
        <begin position="183"/>
        <end position="201"/>
    </location>
</feature>
<keyword evidence="1" id="KW-1133">Transmembrane helix</keyword>
<accession>L2F998</accession>
<dbReference type="EMBL" id="ANIN01000001">
    <property type="protein sequence ID" value="ELA09629.1"/>
    <property type="molecule type" value="Genomic_DNA"/>
</dbReference>
<feature type="transmembrane region" description="Helical" evidence="1">
    <location>
        <begin position="49"/>
        <end position="72"/>
    </location>
</feature>
<feature type="transmembrane region" description="Helical" evidence="1">
    <location>
        <begin position="130"/>
        <end position="147"/>
    </location>
</feature>
<name>L2F998_9GAMM</name>
<evidence type="ECO:0000313" key="4">
    <source>
        <dbReference type="Proteomes" id="UP000023795"/>
    </source>
</evidence>
<keyword evidence="1" id="KW-0812">Transmembrane</keyword>
<sequence>MKPKIKPKTLFQTNVTQKQGVFAKISALSALHWVLISQLFVVIAHAKHLPMWLVGYALVVIIAQFGVVRHRLPNWLYQPRTMRLLQYIGFLGSLAGLWFTYRTALGLDVAIAFLLLCAISKLLELYTRRDAYVVLSLALFVLAGLFLVEQDLLTTVIVALGVMTTLFAMIGMNDDGTGRYRTLGLLVVQAIPLTVVIFVFFPRLPPLWAVHMSGQNQATTGISDSMSPGDFAKLSQSTELAFRVEFDGEMPRRGDMYWRGLVFSDFDGVTWRPSKQAPDMWYNKKQPIPMWLNETLSHTKLPLQSIPTYRVILEKTGRNWLFALDYPFANQQGIGLTSDFTLRYWTEVYQRLNYKVSYLKNVPIALTLSESERKQYLQLPDNSNQQSREFAKNLYEKVGKNPIAFASALEQWINGQNFHYTLSPPVLRQNRIDEFLFGSRAGFCEHYSSSFAFLMRSVGVPTRIVTGYQGGQLGRDGKSWEVRQMDAHAWVEIWVAGDGWVRIDPTAFVSPDRVEQGMDSLTTSVGAKMFGEGIAGQLSYQQFQLLQNARRLFDEASYYWQRDVVGYDQDKQKKSLFQWFNIQSVYQQVMYMVVAIVILLALLGLWLWYKRRKIWDKTDKYLLDLSKRLAKQDRSLARNDSEGVLHWLQRIQAKAKNPSDIEALHKAYRKARYQPTDDIDKQNKQIKRLTKAVKLIKN</sequence>
<dbReference type="InterPro" id="IPR002931">
    <property type="entry name" value="Transglutaminase-like"/>
</dbReference>
<dbReference type="PANTHER" id="PTHR42736:SF1">
    <property type="entry name" value="PROTEIN-GLUTAMINE GAMMA-GLUTAMYLTRANSFERASE"/>
    <property type="match status" value="1"/>
</dbReference>
<evidence type="ECO:0000313" key="3">
    <source>
        <dbReference type="EMBL" id="ELA09629.1"/>
    </source>
</evidence>